<dbReference type="InterPro" id="IPR017850">
    <property type="entry name" value="Alkaline_phosphatase_core_sf"/>
</dbReference>
<evidence type="ECO:0000313" key="2">
    <source>
        <dbReference type="EMBL" id="MDC8011923.1"/>
    </source>
</evidence>
<name>A0A9X4BH48_9GAMM</name>
<keyword evidence="3" id="KW-1185">Reference proteome</keyword>
<dbReference type="SUPFAM" id="SSF53649">
    <property type="entry name" value="Alkaline phosphatase-like"/>
    <property type="match status" value="1"/>
</dbReference>
<dbReference type="RefSeq" id="WP_263543190.1">
    <property type="nucleotide sequence ID" value="NZ_JAOVZO020000003.1"/>
</dbReference>
<dbReference type="InterPro" id="IPR002591">
    <property type="entry name" value="Phosphodiest/P_Trfase"/>
</dbReference>
<dbReference type="CDD" id="cd16018">
    <property type="entry name" value="Enpp"/>
    <property type="match status" value="1"/>
</dbReference>
<feature type="chain" id="PRO_5040964892" evidence="1">
    <location>
        <begin position="26"/>
        <end position="425"/>
    </location>
</feature>
<protein>
    <submittedName>
        <fullName evidence="2">Ectonucleotide pyrophosphatase/phosphodiesterase</fullName>
    </submittedName>
</protein>
<dbReference type="EMBL" id="JAOVZO020000003">
    <property type="protein sequence ID" value="MDC8011923.1"/>
    <property type="molecule type" value="Genomic_DNA"/>
</dbReference>
<accession>A0A9X4BH48</accession>
<dbReference type="Proteomes" id="UP001139971">
    <property type="component" value="Unassembled WGS sequence"/>
</dbReference>
<comment type="caution">
    <text evidence="2">The sequence shown here is derived from an EMBL/GenBank/DDBJ whole genome shotgun (WGS) entry which is preliminary data.</text>
</comment>
<dbReference type="GO" id="GO:0016787">
    <property type="term" value="F:hydrolase activity"/>
    <property type="evidence" value="ECO:0007669"/>
    <property type="project" value="UniProtKB-ARBA"/>
</dbReference>
<keyword evidence="1" id="KW-0732">Signal</keyword>
<dbReference type="Gene3D" id="3.40.720.10">
    <property type="entry name" value="Alkaline Phosphatase, subunit A"/>
    <property type="match status" value="1"/>
</dbReference>
<feature type="signal peptide" evidence="1">
    <location>
        <begin position="1"/>
        <end position="25"/>
    </location>
</feature>
<gene>
    <name evidence="2" type="ORF">OD750_005110</name>
</gene>
<organism evidence="2 3">
    <name type="scientific">Tahibacter soli</name>
    <dbReference type="NCBI Taxonomy" id="2983605"/>
    <lineage>
        <taxon>Bacteria</taxon>
        <taxon>Pseudomonadati</taxon>
        <taxon>Pseudomonadota</taxon>
        <taxon>Gammaproteobacteria</taxon>
        <taxon>Lysobacterales</taxon>
        <taxon>Rhodanobacteraceae</taxon>
        <taxon>Tahibacter</taxon>
    </lineage>
</organism>
<dbReference type="Pfam" id="PF01663">
    <property type="entry name" value="Phosphodiest"/>
    <property type="match status" value="1"/>
</dbReference>
<reference evidence="2" key="1">
    <citation type="submission" date="2023-02" db="EMBL/GenBank/DDBJ databases">
        <title>Tahibacter soli sp. nov. isolated from soil.</title>
        <authorList>
            <person name="Baek J.H."/>
            <person name="Lee J.K."/>
            <person name="Choi D.G."/>
            <person name="Jeon C.O."/>
        </authorList>
    </citation>
    <scope>NUCLEOTIDE SEQUENCE</scope>
    <source>
        <strain evidence="2">BL</strain>
    </source>
</reference>
<dbReference type="PANTHER" id="PTHR10151">
    <property type="entry name" value="ECTONUCLEOTIDE PYROPHOSPHATASE/PHOSPHODIESTERASE"/>
    <property type="match status" value="1"/>
</dbReference>
<evidence type="ECO:0000256" key="1">
    <source>
        <dbReference type="SAM" id="SignalP"/>
    </source>
</evidence>
<dbReference type="Gene3D" id="3.30.1360.180">
    <property type="match status" value="1"/>
</dbReference>
<proteinExistence type="predicted"/>
<dbReference type="PANTHER" id="PTHR10151:SF120">
    <property type="entry name" value="BIS(5'-ADENOSYL)-TRIPHOSPHATASE"/>
    <property type="match status" value="1"/>
</dbReference>
<sequence>MTGLSFFARTVARAALVAFVALALAACGGAPARTAQQAPAERDTLILVSIDGFRTDYLDRGLTPRLSALAASGVRAQAMRPSFPSLTFPNHYTLVTGLTPDHHGIVHNVVEDPQLPGRFVYNKPETVGDPRWWNGGEPIWVGAQRQGVRTATMFWPGSDVVIRDTRPWQWRAFDKNVSPTDRVDAVLGWLALPAAERPRFVTLYFEQVDKAGHDYGPDSDELAAALAAIDAALGRLVDGLAQKRLDASTNLVIVSDHGMIETSRDRLIFVEDFVDLDRIRAVNLGVAAGFEPQQGQSRYADATLLAPRPHMQCWRKKDVPARFRYGSHARVPAIVCLADPGWILTTREYLANRNDRVPAGEHGYDNADPRMAALFVAHGPAFRHGAVVPPFDNVDVYPLLAHLLGIRPGANDGDPATMRAMLATP</sequence>
<dbReference type="AlphaFoldDB" id="A0A9X4BH48"/>
<evidence type="ECO:0000313" key="3">
    <source>
        <dbReference type="Proteomes" id="UP001139971"/>
    </source>
</evidence>